<evidence type="ECO:0000259" key="5">
    <source>
        <dbReference type="Pfam" id="PF04542"/>
    </source>
</evidence>
<dbReference type="EMBL" id="JFKB01000001">
    <property type="protein sequence ID" value="OSQ50442.1"/>
    <property type="molecule type" value="Genomic_DNA"/>
</dbReference>
<comment type="similarity">
    <text evidence="1">Belongs to the sigma-70 factor family. ECF subfamily.</text>
</comment>
<dbReference type="InterPro" id="IPR013249">
    <property type="entry name" value="RNA_pol_sigma70_r4_t2"/>
</dbReference>
<evidence type="ECO:0000256" key="4">
    <source>
        <dbReference type="ARBA" id="ARBA00023163"/>
    </source>
</evidence>
<reference evidence="7 8" key="1">
    <citation type="submission" date="2014-03" db="EMBL/GenBank/DDBJ databases">
        <title>The draft genome sequence of Thalassospira alkalitolerans JCM 18968.</title>
        <authorList>
            <person name="Lai Q."/>
            <person name="Shao Z."/>
        </authorList>
    </citation>
    <scope>NUCLEOTIDE SEQUENCE [LARGE SCALE GENOMIC DNA]</scope>
    <source>
        <strain evidence="7 8">JCM 18968</strain>
    </source>
</reference>
<feature type="domain" description="RNA polymerase sigma factor 70 region 4 type 2" evidence="6">
    <location>
        <begin position="108"/>
        <end position="159"/>
    </location>
</feature>
<dbReference type="AlphaFoldDB" id="A0A1Y2LGT3"/>
<gene>
    <name evidence="7" type="ORF">TALK_00655</name>
</gene>
<dbReference type="NCBIfam" id="TIGR02937">
    <property type="entry name" value="sigma70-ECF"/>
    <property type="match status" value="1"/>
</dbReference>
<dbReference type="InterPro" id="IPR007627">
    <property type="entry name" value="RNA_pol_sigma70_r2"/>
</dbReference>
<evidence type="ECO:0000259" key="6">
    <source>
        <dbReference type="Pfam" id="PF08281"/>
    </source>
</evidence>
<accession>A0A1Y2LGT3</accession>
<keyword evidence="3" id="KW-0731">Sigma factor</keyword>
<protein>
    <recommendedName>
        <fullName evidence="9">RNA polymerase subunit sigma-70</fullName>
    </recommendedName>
</protein>
<sequence length="171" mass="19426">MATKADTRLLFHRYGEEIRRFLTRKLSCAATAEDLTQETFARLLRIDADAVIEDGRAFIYKTANNLAIDHIRAQRRQRTDTTDHHTMAMIADQTPDAETRLSDKRRLEILQQAIAELPPRTRQIFVLARIEGHSYGNIAQILSVSESTVQKHLAQALAHAVARLKKHSDGE</sequence>
<feature type="domain" description="RNA polymerase sigma-70 region 2" evidence="5">
    <location>
        <begin position="10"/>
        <end position="76"/>
    </location>
</feature>
<dbReference type="InterPro" id="IPR036388">
    <property type="entry name" value="WH-like_DNA-bd_sf"/>
</dbReference>
<evidence type="ECO:0000256" key="2">
    <source>
        <dbReference type="ARBA" id="ARBA00023015"/>
    </source>
</evidence>
<dbReference type="SUPFAM" id="SSF88659">
    <property type="entry name" value="Sigma3 and sigma4 domains of RNA polymerase sigma factors"/>
    <property type="match status" value="1"/>
</dbReference>
<evidence type="ECO:0000313" key="8">
    <source>
        <dbReference type="Proteomes" id="UP000193396"/>
    </source>
</evidence>
<keyword evidence="8" id="KW-1185">Reference proteome</keyword>
<evidence type="ECO:0000256" key="1">
    <source>
        <dbReference type="ARBA" id="ARBA00010641"/>
    </source>
</evidence>
<dbReference type="InterPro" id="IPR014284">
    <property type="entry name" value="RNA_pol_sigma-70_dom"/>
</dbReference>
<proteinExistence type="inferred from homology"/>
<dbReference type="CDD" id="cd06171">
    <property type="entry name" value="Sigma70_r4"/>
    <property type="match status" value="1"/>
</dbReference>
<dbReference type="GO" id="GO:0016987">
    <property type="term" value="F:sigma factor activity"/>
    <property type="evidence" value="ECO:0007669"/>
    <property type="project" value="UniProtKB-KW"/>
</dbReference>
<dbReference type="GO" id="GO:0006352">
    <property type="term" value="P:DNA-templated transcription initiation"/>
    <property type="evidence" value="ECO:0007669"/>
    <property type="project" value="InterPro"/>
</dbReference>
<organism evidence="7 8">
    <name type="scientific">Thalassospira alkalitolerans</name>
    <dbReference type="NCBI Taxonomy" id="1293890"/>
    <lineage>
        <taxon>Bacteria</taxon>
        <taxon>Pseudomonadati</taxon>
        <taxon>Pseudomonadota</taxon>
        <taxon>Alphaproteobacteria</taxon>
        <taxon>Rhodospirillales</taxon>
        <taxon>Thalassospiraceae</taxon>
        <taxon>Thalassospira</taxon>
    </lineage>
</organism>
<dbReference type="STRING" id="1293890.TALK_00655"/>
<dbReference type="InterPro" id="IPR039425">
    <property type="entry name" value="RNA_pol_sigma-70-like"/>
</dbReference>
<evidence type="ECO:0008006" key="9">
    <source>
        <dbReference type="Google" id="ProtNLM"/>
    </source>
</evidence>
<dbReference type="PANTHER" id="PTHR43133">
    <property type="entry name" value="RNA POLYMERASE ECF-TYPE SIGMA FACTO"/>
    <property type="match status" value="1"/>
</dbReference>
<keyword evidence="2" id="KW-0805">Transcription regulation</keyword>
<evidence type="ECO:0000256" key="3">
    <source>
        <dbReference type="ARBA" id="ARBA00023082"/>
    </source>
</evidence>
<dbReference type="Gene3D" id="1.10.10.10">
    <property type="entry name" value="Winged helix-like DNA-binding domain superfamily/Winged helix DNA-binding domain"/>
    <property type="match status" value="1"/>
</dbReference>
<comment type="caution">
    <text evidence="7">The sequence shown here is derived from an EMBL/GenBank/DDBJ whole genome shotgun (WGS) entry which is preliminary data.</text>
</comment>
<dbReference type="Pfam" id="PF08281">
    <property type="entry name" value="Sigma70_r4_2"/>
    <property type="match status" value="1"/>
</dbReference>
<dbReference type="InterPro" id="IPR013325">
    <property type="entry name" value="RNA_pol_sigma_r2"/>
</dbReference>
<dbReference type="GO" id="GO:0003677">
    <property type="term" value="F:DNA binding"/>
    <property type="evidence" value="ECO:0007669"/>
    <property type="project" value="InterPro"/>
</dbReference>
<name>A0A1Y2LGT3_9PROT</name>
<dbReference type="Gene3D" id="1.10.1740.10">
    <property type="match status" value="1"/>
</dbReference>
<dbReference type="Pfam" id="PF04542">
    <property type="entry name" value="Sigma70_r2"/>
    <property type="match status" value="1"/>
</dbReference>
<dbReference type="SUPFAM" id="SSF88946">
    <property type="entry name" value="Sigma2 domain of RNA polymerase sigma factors"/>
    <property type="match status" value="1"/>
</dbReference>
<evidence type="ECO:0000313" key="7">
    <source>
        <dbReference type="EMBL" id="OSQ50442.1"/>
    </source>
</evidence>
<dbReference type="InterPro" id="IPR013324">
    <property type="entry name" value="RNA_pol_sigma_r3/r4-like"/>
</dbReference>
<dbReference type="Proteomes" id="UP000193396">
    <property type="component" value="Unassembled WGS sequence"/>
</dbReference>
<dbReference type="PANTHER" id="PTHR43133:SF63">
    <property type="entry name" value="RNA POLYMERASE SIGMA FACTOR FECI-RELATED"/>
    <property type="match status" value="1"/>
</dbReference>
<keyword evidence="4" id="KW-0804">Transcription</keyword>